<reference evidence="1 2" key="1">
    <citation type="submission" date="2024-01" db="EMBL/GenBank/DDBJ databases">
        <title>Uliginosibacterium soil sp. nov.</title>
        <authorList>
            <person name="Lv Y."/>
        </authorList>
    </citation>
    <scope>NUCLEOTIDE SEQUENCE [LARGE SCALE GENOMIC DNA]</scope>
    <source>
        <strain evidence="1 2">H3</strain>
    </source>
</reference>
<dbReference type="Pfam" id="PF12059">
    <property type="entry name" value="DUF3540"/>
    <property type="match status" value="1"/>
</dbReference>
<name>A0ABU6K5A3_9RHOO</name>
<dbReference type="RefSeq" id="WP_327599767.1">
    <property type="nucleotide sequence ID" value="NZ_JAYXHS010000002.1"/>
</dbReference>
<organism evidence="1 2">
    <name type="scientific">Uliginosibacterium silvisoli</name>
    <dbReference type="NCBI Taxonomy" id="3114758"/>
    <lineage>
        <taxon>Bacteria</taxon>
        <taxon>Pseudomonadati</taxon>
        <taxon>Pseudomonadota</taxon>
        <taxon>Betaproteobacteria</taxon>
        <taxon>Rhodocyclales</taxon>
        <taxon>Zoogloeaceae</taxon>
        <taxon>Uliginosibacterium</taxon>
    </lineage>
</organism>
<gene>
    <name evidence="1" type="ORF">VVD49_13825</name>
</gene>
<proteinExistence type="predicted"/>
<keyword evidence="2" id="KW-1185">Reference proteome</keyword>
<protein>
    <submittedName>
        <fullName evidence="1">DUF3540 domain-containing protein</fullName>
    </submittedName>
</protein>
<dbReference type="Proteomes" id="UP001331561">
    <property type="component" value="Unassembled WGS sequence"/>
</dbReference>
<evidence type="ECO:0000313" key="2">
    <source>
        <dbReference type="Proteomes" id="UP001331561"/>
    </source>
</evidence>
<accession>A0ABU6K5A3</accession>
<sequence>MGTPANELITQIVAMPVNAIGHVIACADESAIRVQLEGAECVVKRAASCLLAPEEGDSVLVCGPDASALYIIAVLERSATRPARLALGQDAEISTRGKLTVASDELLVRARHATTLVDQLASFGRELSASIGKIKLVGNFFESFFERTSQFAGNSVRTVEGIDQLRSASIDYRAEQSLNLQASEVIATAKTLVKVDGGQIHIG</sequence>
<dbReference type="InterPro" id="IPR021927">
    <property type="entry name" value="DUF3540"/>
</dbReference>
<dbReference type="EMBL" id="JAYXHS010000002">
    <property type="protein sequence ID" value="MEC5386809.1"/>
    <property type="molecule type" value="Genomic_DNA"/>
</dbReference>
<evidence type="ECO:0000313" key="1">
    <source>
        <dbReference type="EMBL" id="MEC5386809.1"/>
    </source>
</evidence>
<comment type="caution">
    <text evidence="1">The sequence shown here is derived from an EMBL/GenBank/DDBJ whole genome shotgun (WGS) entry which is preliminary data.</text>
</comment>